<name>W0AGE6_9SPHN</name>
<dbReference type="KEGG" id="ssan:NX02_22840"/>
<accession>W0AGE6</accession>
<dbReference type="Proteomes" id="UP000018851">
    <property type="component" value="Chromosome"/>
</dbReference>
<dbReference type="STRING" id="1123269.NX02_22840"/>
<reference evidence="1 2" key="1">
    <citation type="submission" date="2013-07" db="EMBL/GenBank/DDBJ databases">
        <title>Completed genome of Sphingomonas sanxanigenens NX02.</title>
        <authorList>
            <person name="Ma T."/>
            <person name="Huang H."/>
            <person name="Wu M."/>
            <person name="Li X."/>
            <person name="Li G."/>
        </authorList>
    </citation>
    <scope>NUCLEOTIDE SEQUENCE [LARGE SCALE GENOMIC DNA]</scope>
    <source>
        <strain evidence="1 2">NX02</strain>
    </source>
</reference>
<keyword evidence="2" id="KW-1185">Reference proteome</keyword>
<dbReference type="AlphaFoldDB" id="W0AGE6"/>
<gene>
    <name evidence="1" type="ORF">NX02_22840</name>
</gene>
<protein>
    <submittedName>
        <fullName evidence="1">Uncharacterized protein</fullName>
    </submittedName>
</protein>
<organism evidence="1 2">
    <name type="scientific">Sphingomonas sanxanigenens DSM 19645 = NX02</name>
    <dbReference type="NCBI Taxonomy" id="1123269"/>
    <lineage>
        <taxon>Bacteria</taxon>
        <taxon>Pseudomonadati</taxon>
        <taxon>Pseudomonadota</taxon>
        <taxon>Alphaproteobacteria</taxon>
        <taxon>Sphingomonadales</taxon>
        <taxon>Sphingomonadaceae</taxon>
        <taxon>Sphingomonas</taxon>
    </lineage>
</organism>
<sequence>MLSRALAVRRIARRSGFDRIGAALAVADAASA</sequence>
<proteinExistence type="predicted"/>
<evidence type="ECO:0000313" key="2">
    <source>
        <dbReference type="Proteomes" id="UP000018851"/>
    </source>
</evidence>
<evidence type="ECO:0000313" key="1">
    <source>
        <dbReference type="EMBL" id="AHE56186.1"/>
    </source>
</evidence>
<dbReference type="EMBL" id="CP006644">
    <property type="protein sequence ID" value="AHE56186.1"/>
    <property type="molecule type" value="Genomic_DNA"/>
</dbReference>
<dbReference type="HOGENOM" id="CLU_3391407_0_0_5"/>